<comment type="caution">
    <text evidence="2">The sequence shown here is derived from an EMBL/GenBank/DDBJ whole genome shotgun (WGS) entry which is preliminary data.</text>
</comment>
<organism evidence="2 3">
    <name type="scientific">Nitrolancea hollandica Lb</name>
    <dbReference type="NCBI Taxonomy" id="1129897"/>
    <lineage>
        <taxon>Bacteria</taxon>
        <taxon>Pseudomonadati</taxon>
        <taxon>Thermomicrobiota</taxon>
        <taxon>Thermomicrobia</taxon>
        <taxon>Sphaerobacterales</taxon>
        <taxon>Sphaerobacterineae</taxon>
        <taxon>Sphaerobacteraceae</taxon>
        <taxon>Nitrolancea</taxon>
    </lineage>
</organism>
<dbReference type="Gene3D" id="1.10.3210.10">
    <property type="entry name" value="Hypothetical protein af1432"/>
    <property type="match status" value="1"/>
</dbReference>
<dbReference type="InterPro" id="IPR050273">
    <property type="entry name" value="GppA/Ppx_hydrolase"/>
</dbReference>
<dbReference type="CDD" id="cd00077">
    <property type="entry name" value="HDc"/>
    <property type="match status" value="1"/>
</dbReference>
<dbReference type="EMBL" id="CAGS01000005">
    <property type="protein sequence ID" value="CCF82324.1"/>
    <property type="molecule type" value="Genomic_DNA"/>
</dbReference>
<dbReference type="OrthoDB" id="9793035at2"/>
<dbReference type="Pfam" id="PF21447">
    <property type="entry name" value="Ppx-GppA_III"/>
    <property type="match status" value="1"/>
</dbReference>
<dbReference type="AlphaFoldDB" id="I4ECB2"/>
<dbReference type="InterPro" id="IPR048950">
    <property type="entry name" value="Ppx_GppA_C"/>
</dbReference>
<name>I4ECB2_9BACT</name>
<evidence type="ECO:0000313" key="3">
    <source>
        <dbReference type="Proteomes" id="UP000004221"/>
    </source>
</evidence>
<accession>I4ECB2</accession>
<dbReference type="PANTHER" id="PTHR30005:SF0">
    <property type="entry name" value="RETROGRADE REGULATION PROTEIN 2"/>
    <property type="match status" value="1"/>
</dbReference>
<sequence>MGGIAAEGQGDSAIIRATAENIAIPDLEHSLQVARLSLQLHDQLRDTLHLSPESRDLLAAAALWHDVGQFRNLPEHHKQSFEIIVAQLLKGYSRLEQLQIANIARYHRRAHPSREHPGYRNLPRRLRPDVDRMSALLRIAEGLDAGHLGVVRDLQCEIHPGYITVRVRAQSYPMLEIERAQERAGLFREVFNRDIEFAASVERGDAQANDRRHERE</sequence>
<gene>
    <name evidence="2" type="ORF">NITHO_1020004</name>
</gene>
<evidence type="ECO:0000259" key="1">
    <source>
        <dbReference type="Pfam" id="PF21447"/>
    </source>
</evidence>
<reference evidence="2 3" key="1">
    <citation type="journal article" date="2012" name="ISME J.">
        <title>Nitrification expanded: discovery, physiology and genomics of a nitrite-oxidizing bacterium from the phylum Chloroflexi.</title>
        <authorList>
            <person name="Sorokin D.Y."/>
            <person name="Lucker S."/>
            <person name="Vejmelkova D."/>
            <person name="Kostrikina N.A."/>
            <person name="Kleerebezem R."/>
            <person name="Rijpstra W.I."/>
            <person name="Damste J.S."/>
            <person name="Le Paslier D."/>
            <person name="Muyzer G."/>
            <person name="Wagner M."/>
            <person name="van Loosdrecht M.C."/>
            <person name="Daims H."/>
        </authorList>
    </citation>
    <scope>NUCLEOTIDE SEQUENCE [LARGE SCALE GENOMIC DNA]</scope>
    <source>
        <strain evidence="3">none</strain>
    </source>
</reference>
<dbReference type="SUPFAM" id="SSF109604">
    <property type="entry name" value="HD-domain/PDEase-like"/>
    <property type="match status" value="1"/>
</dbReference>
<dbReference type="RefSeq" id="WP_008474441.1">
    <property type="nucleotide sequence ID" value="NZ_CAGS01000005.1"/>
</dbReference>
<dbReference type="PANTHER" id="PTHR30005">
    <property type="entry name" value="EXOPOLYPHOSPHATASE"/>
    <property type="match status" value="1"/>
</dbReference>
<keyword evidence="3" id="KW-1185">Reference proteome</keyword>
<feature type="domain" description="Ppx/GppA phosphatase C-terminal" evidence="1">
    <location>
        <begin position="26"/>
        <end position="141"/>
    </location>
</feature>
<evidence type="ECO:0000313" key="2">
    <source>
        <dbReference type="EMBL" id="CCF82324.1"/>
    </source>
</evidence>
<dbReference type="Proteomes" id="UP000004221">
    <property type="component" value="Unassembled WGS sequence"/>
</dbReference>
<protein>
    <submittedName>
        <fullName evidence="2">Putative exopolyphosphatase</fullName>
    </submittedName>
</protein>
<proteinExistence type="predicted"/>
<dbReference type="InterPro" id="IPR003607">
    <property type="entry name" value="HD/PDEase_dom"/>
</dbReference>